<comment type="caution">
    <text evidence="1">The sequence shown here is derived from an EMBL/GenBank/DDBJ whole genome shotgun (WGS) entry which is preliminary data.</text>
</comment>
<dbReference type="SUPFAM" id="SSF47413">
    <property type="entry name" value="lambda repressor-like DNA-binding domains"/>
    <property type="match status" value="1"/>
</dbReference>
<accession>A0AA91ECE5</accession>
<protein>
    <submittedName>
        <fullName evidence="1">DNA-binding repressor</fullName>
    </submittedName>
</protein>
<dbReference type="EMBL" id="LXEX01000063">
    <property type="protein sequence ID" value="OAT56763.1"/>
    <property type="molecule type" value="Genomic_DNA"/>
</dbReference>
<dbReference type="RefSeq" id="WP_061554306.1">
    <property type="nucleotide sequence ID" value="NZ_LXEX01000063.1"/>
</dbReference>
<organism evidence="1 2">
    <name type="scientific">Obesumbacterium proteus ATCC 12841</name>
    <dbReference type="NCBI Taxonomy" id="1354268"/>
    <lineage>
        <taxon>Bacteria</taxon>
        <taxon>Pseudomonadati</taxon>
        <taxon>Pseudomonadota</taxon>
        <taxon>Gammaproteobacteria</taxon>
        <taxon>Enterobacterales</taxon>
        <taxon>Hafniaceae</taxon>
        <taxon>Obesumbacterium</taxon>
    </lineage>
</organism>
<evidence type="ECO:0000313" key="1">
    <source>
        <dbReference type="EMBL" id="OAT56763.1"/>
    </source>
</evidence>
<reference evidence="1 2" key="1">
    <citation type="submission" date="2016-04" db="EMBL/GenBank/DDBJ databases">
        <title>ATOL: Assembling a taxonomically balanced genome-scale reconstruction of the evolutionary history of the Enterobacteriaceae.</title>
        <authorList>
            <person name="Plunkett G.III."/>
            <person name="Neeno-Eckwall E.C."/>
            <person name="Glasner J.D."/>
            <person name="Perna N.T."/>
        </authorList>
    </citation>
    <scope>NUCLEOTIDE SEQUENCE [LARGE SCALE GENOMIC DNA]</scope>
    <source>
        <strain evidence="1 2">ATCC 12841</strain>
    </source>
</reference>
<dbReference type="GO" id="GO:0006355">
    <property type="term" value="P:regulation of DNA-templated transcription"/>
    <property type="evidence" value="ECO:0007669"/>
    <property type="project" value="InterPro"/>
</dbReference>
<evidence type="ECO:0000313" key="2">
    <source>
        <dbReference type="Proteomes" id="UP000078431"/>
    </source>
</evidence>
<keyword evidence="1" id="KW-0238">DNA-binding</keyword>
<dbReference type="InterPro" id="IPR007933">
    <property type="entry name" value="Transcrpt_activ_CII"/>
</dbReference>
<name>A0AA91ECE5_9GAMM</name>
<keyword evidence="2" id="KW-1185">Reference proteome</keyword>
<dbReference type="GO" id="GO:0003677">
    <property type="term" value="F:DNA binding"/>
    <property type="evidence" value="ECO:0007669"/>
    <property type="project" value="UniProtKB-KW"/>
</dbReference>
<proteinExistence type="predicted"/>
<gene>
    <name evidence="1" type="ORF">M993_04535</name>
</gene>
<dbReference type="Gene3D" id="1.10.260.40">
    <property type="entry name" value="lambda repressor-like DNA-binding domains"/>
    <property type="match status" value="1"/>
</dbReference>
<sequence length="113" mass="12421">MEHAKTRNNSQEIEVRIRGLISRLGLATVAKGMGLDKSQISRMQTGKQCFVERVAKFLEVIGFCKEDSILSIAGDEAAEIAKSLRMLSMIINSEKKKSPTAGTADDSQITMNF</sequence>
<dbReference type="Proteomes" id="UP000078431">
    <property type="component" value="Unassembled WGS sequence"/>
</dbReference>
<dbReference type="Pfam" id="PF05269">
    <property type="entry name" value="Phage_CII"/>
    <property type="match status" value="1"/>
</dbReference>
<dbReference type="InterPro" id="IPR010982">
    <property type="entry name" value="Lambda_DNA-bd_dom_sf"/>
</dbReference>
<dbReference type="AlphaFoldDB" id="A0AA91ECE5"/>